<gene>
    <name evidence="1" type="ORF">SAMN04487894_10616</name>
</gene>
<keyword evidence="2" id="KW-1185">Reference proteome</keyword>
<dbReference type="AlphaFoldDB" id="A0A1G6RZ76"/>
<sequence length="64" mass="7385">MQTSLEKAPFQQRTIEYFTKKSQEAKGKEKLLVALEMSKYITAAREHGLSFDELREAGFRFATV</sequence>
<dbReference type="RefSeq" id="WP_090390347.1">
    <property type="nucleotide sequence ID" value="NZ_FMZO01000006.1"/>
</dbReference>
<evidence type="ECO:0000313" key="1">
    <source>
        <dbReference type="EMBL" id="SDD09858.1"/>
    </source>
</evidence>
<dbReference type="EMBL" id="FMZO01000006">
    <property type="protein sequence ID" value="SDD09858.1"/>
    <property type="molecule type" value="Genomic_DNA"/>
</dbReference>
<dbReference type="Proteomes" id="UP000198757">
    <property type="component" value="Unassembled WGS sequence"/>
</dbReference>
<dbReference type="STRING" id="1285928.SAMN04487894_10616"/>
<protein>
    <submittedName>
        <fullName evidence="1">Uncharacterized protein</fullName>
    </submittedName>
</protein>
<proteinExistence type="predicted"/>
<name>A0A1G6RZ76_NIADE</name>
<reference evidence="2" key="1">
    <citation type="submission" date="2016-10" db="EMBL/GenBank/DDBJ databases">
        <authorList>
            <person name="Varghese N."/>
            <person name="Submissions S."/>
        </authorList>
    </citation>
    <scope>NUCLEOTIDE SEQUENCE [LARGE SCALE GENOMIC DNA]</scope>
    <source>
        <strain evidence="2">DSM 25811 / CCM 8410 / LMG 26954 / E90</strain>
    </source>
</reference>
<evidence type="ECO:0000313" key="2">
    <source>
        <dbReference type="Proteomes" id="UP000198757"/>
    </source>
</evidence>
<organism evidence="1 2">
    <name type="scientific">Niabella drilacis (strain DSM 25811 / CCM 8410 / CCUG 62505 / LMG 26954 / E90)</name>
    <dbReference type="NCBI Taxonomy" id="1285928"/>
    <lineage>
        <taxon>Bacteria</taxon>
        <taxon>Pseudomonadati</taxon>
        <taxon>Bacteroidota</taxon>
        <taxon>Chitinophagia</taxon>
        <taxon>Chitinophagales</taxon>
        <taxon>Chitinophagaceae</taxon>
        <taxon>Niabella</taxon>
    </lineage>
</organism>
<accession>A0A1G6RZ76</accession>